<evidence type="ECO:0000256" key="2">
    <source>
        <dbReference type="ARBA" id="ARBA00007884"/>
    </source>
</evidence>
<dbReference type="Proteomes" id="UP001201812">
    <property type="component" value="Unassembled WGS sequence"/>
</dbReference>
<keyword evidence="3" id="KW-0496">Mitochondrion</keyword>
<organism evidence="6 7">
    <name type="scientific">Ditylenchus destructor</name>
    <dbReference type="NCBI Taxonomy" id="166010"/>
    <lineage>
        <taxon>Eukaryota</taxon>
        <taxon>Metazoa</taxon>
        <taxon>Ecdysozoa</taxon>
        <taxon>Nematoda</taxon>
        <taxon>Chromadorea</taxon>
        <taxon>Rhabditida</taxon>
        <taxon>Tylenchina</taxon>
        <taxon>Tylenchomorpha</taxon>
        <taxon>Sphaerularioidea</taxon>
        <taxon>Anguinidae</taxon>
        <taxon>Anguininae</taxon>
        <taxon>Ditylenchus</taxon>
    </lineage>
</organism>
<evidence type="ECO:0000313" key="6">
    <source>
        <dbReference type="EMBL" id="KAI1723825.1"/>
    </source>
</evidence>
<evidence type="ECO:0000256" key="3">
    <source>
        <dbReference type="ARBA" id="ARBA00023128"/>
    </source>
</evidence>
<accession>A0AAD4NB51</accession>
<dbReference type="EMBL" id="JAKKPZ010000003">
    <property type="protein sequence ID" value="KAI1723825.1"/>
    <property type="molecule type" value="Genomic_DNA"/>
</dbReference>
<proteinExistence type="inferred from homology"/>
<feature type="domain" description="NADH:ubiquinone oxidoreductase intermediate-associated protein 30" evidence="5">
    <location>
        <begin position="142"/>
        <end position="316"/>
    </location>
</feature>
<dbReference type="InterPro" id="IPR008979">
    <property type="entry name" value="Galactose-bd-like_sf"/>
</dbReference>
<comment type="caution">
    <text evidence="6">The sequence shown here is derived from an EMBL/GenBank/DDBJ whole genome shotgun (WGS) entry which is preliminary data.</text>
</comment>
<dbReference type="Pfam" id="PF08547">
    <property type="entry name" value="CIA30"/>
    <property type="match status" value="1"/>
</dbReference>
<name>A0AAD4NB51_9BILA</name>
<dbReference type="GO" id="GO:0005739">
    <property type="term" value="C:mitochondrion"/>
    <property type="evidence" value="ECO:0007669"/>
    <property type="project" value="UniProtKB-SubCell"/>
</dbReference>
<keyword evidence="7" id="KW-1185">Reference proteome</keyword>
<evidence type="ECO:0000313" key="7">
    <source>
        <dbReference type="Proteomes" id="UP001201812"/>
    </source>
</evidence>
<dbReference type="GO" id="GO:0051082">
    <property type="term" value="F:unfolded protein binding"/>
    <property type="evidence" value="ECO:0007669"/>
    <property type="project" value="TreeGrafter"/>
</dbReference>
<evidence type="ECO:0000256" key="4">
    <source>
        <dbReference type="ARBA" id="ARBA00023186"/>
    </source>
</evidence>
<dbReference type="AlphaFoldDB" id="A0AAD4NB51"/>
<dbReference type="InterPro" id="IPR013857">
    <property type="entry name" value="NADH-UbQ_OxRdtase-assoc_prot30"/>
</dbReference>
<dbReference type="SUPFAM" id="SSF49785">
    <property type="entry name" value="Galactose-binding domain-like"/>
    <property type="match status" value="1"/>
</dbReference>
<comment type="similarity">
    <text evidence="2">Belongs to the CIA30 family.</text>
</comment>
<gene>
    <name evidence="6" type="ORF">DdX_04002</name>
</gene>
<comment type="subcellular location">
    <subcellularLocation>
        <location evidence="1">Mitochondrion</location>
    </subcellularLocation>
</comment>
<reference evidence="6" key="1">
    <citation type="submission" date="2022-01" db="EMBL/GenBank/DDBJ databases">
        <title>Genome Sequence Resource for Two Populations of Ditylenchus destructor, the Migratory Endoparasitic Phytonematode.</title>
        <authorList>
            <person name="Zhang H."/>
            <person name="Lin R."/>
            <person name="Xie B."/>
        </authorList>
    </citation>
    <scope>NUCLEOTIDE SEQUENCE</scope>
    <source>
        <strain evidence="6">BazhouSP</strain>
    </source>
</reference>
<dbReference type="InterPro" id="IPR039131">
    <property type="entry name" value="NDUFAF1"/>
</dbReference>
<dbReference type="GO" id="GO:0006120">
    <property type="term" value="P:mitochondrial electron transport, NADH to ubiquinone"/>
    <property type="evidence" value="ECO:0007669"/>
    <property type="project" value="TreeGrafter"/>
</dbReference>
<evidence type="ECO:0000259" key="5">
    <source>
        <dbReference type="Pfam" id="PF08547"/>
    </source>
</evidence>
<dbReference type="PANTHER" id="PTHR13194:SF18">
    <property type="entry name" value="COMPLEX I INTERMEDIATE-ASSOCIATED PROTEIN 30, MITOCHONDRIAL"/>
    <property type="match status" value="1"/>
</dbReference>
<dbReference type="GO" id="GO:0032981">
    <property type="term" value="P:mitochondrial respiratory chain complex I assembly"/>
    <property type="evidence" value="ECO:0007669"/>
    <property type="project" value="TreeGrafter"/>
</dbReference>
<sequence>MIRNGFSLCSGRCALARFASTSSDKNSALTSFRRKDIPDTKRAKGIIGRIFPKSIFADTETRNKMRPPTNLTFPNPRGIENYDPDVPMKTLLTEGPSVLKKHTTKLCKEVYDRYIATGINTKWSFMHKEILGSFHNETLIQYDFKDDDSLKNWTTGCDSDWSQGYSKCELTRTDRGTALFQGTLSTRLVKDGKTVRAGWCNMKSVDKRAFERKKFYGQDWIYYNHLLIKCRGDGRTYKVMLHTPLLTDVTWGDSHSYQLHTHGGPYWQYEKIPFSRFIHTVNMRIQDRQRPIEKLDISSIGITLMDRINGDFKLEIGFIGVCHDASHTEECAWEAYQLDIPYTE</sequence>
<dbReference type="PANTHER" id="PTHR13194">
    <property type="entry name" value="COMPLEX I INTERMEDIATE-ASSOCIATED PROTEIN 30"/>
    <property type="match status" value="1"/>
</dbReference>
<keyword evidence="4" id="KW-0143">Chaperone</keyword>
<protein>
    <submittedName>
        <fullName evidence="6">Complex I intermediate-associated protein 30 (CIA30) domain-containing protein</fullName>
    </submittedName>
</protein>
<evidence type="ECO:0000256" key="1">
    <source>
        <dbReference type="ARBA" id="ARBA00004173"/>
    </source>
</evidence>